<dbReference type="AlphaFoldDB" id="A0A0E9N5J0"/>
<gene>
    <name evidence="2" type="ORF">FPE01S_03_06480</name>
</gene>
<feature type="transmembrane region" description="Helical" evidence="1">
    <location>
        <begin position="219"/>
        <end position="238"/>
    </location>
</feature>
<evidence type="ECO:0008006" key="4">
    <source>
        <dbReference type="Google" id="ProtNLM"/>
    </source>
</evidence>
<keyword evidence="1" id="KW-0812">Transmembrane</keyword>
<organism evidence="2 3">
    <name type="scientific">Flavihumibacter petaseus NBRC 106054</name>
    <dbReference type="NCBI Taxonomy" id="1220578"/>
    <lineage>
        <taxon>Bacteria</taxon>
        <taxon>Pseudomonadati</taxon>
        <taxon>Bacteroidota</taxon>
        <taxon>Chitinophagia</taxon>
        <taxon>Chitinophagales</taxon>
        <taxon>Chitinophagaceae</taxon>
        <taxon>Flavihumibacter</taxon>
    </lineage>
</organism>
<dbReference type="Pfam" id="PF13803">
    <property type="entry name" value="DUF4184"/>
    <property type="match status" value="1"/>
</dbReference>
<keyword evidence="1" id="KW-1133">Transmembrane helix</keyword>
<keyword evidence="1" id="KW-0472">Membrane</keyword>
<protein>
    <recommendedName>
        <fullName evidence="4">DUF4184 family protein</fullName>
    </recommendedName>
</protein>
<accession>A0A0E9N5J0</accession>
<comment type="caution">
    <text evidence="2">The sequence shown here is derived from an EMBL/GenBank/DDBJ whole genome shotgun (WGS) entry which is preliminary data.</text>
</comment>
<keyword evidence="3" id="KW-1185">Reference proteome</keyword>
<feature type="transmembrane region" description="Helical" evidence="1">
    <location>
        <begin position="101"/>
        <end position="123"/>
    </location>
</feature>
<feature type="transmembrane region" description="Helical" evidence="1">
    <location>
        <begin position="186"/>
        <end position="207"/>
    </location>
</feature>
<dbReference type="InterPro" id="IPR025238">
    <property type="entry name" value="DUF4184"/>
</dbReference>
<dbReference type="RefSeq" id="WP_046370510.1">
    <property type="nucleotide sequence ID" value="NZ_BBWV01000003.1"/>
</dbReference>
<evidence type="ECO:0000256" key="1">
    <source>
        <dbReference type="SAM" id="Phobius"/>
    </source>
</evidence>
<proteinExistence type="predicted"/>
<feature type="transmembrane region" description="Helical" evidence="1">
    <location>
        <begin position="156"/>
        <end position="174"/>
    </location>
</feature>
<dbReference type="EMBL" id="BBWV01000003">
    <property type="protein sequence ID" value="GAO44610.1"/>
    <property type="molecule type" value="Genomic_DNA"/>
</dbReference>
<evidence type="ECO:0000313" key="3">
    <source>
        <dbReference type="Proteomes" id="UP000033121"/>
    </source>
</evidence>
<reference evidence="2 3" key="1">
    <citation type="submission" date="2015-04" db="EMBL/GenBank/DDBJ databases">
        <title>Whole genome shotgun sequence of Flavihumibacter petaseus NBRC 106054.</title>
        <authorList>
            <person name="Miyazawa S."/>
            <person name="Hosoyama A."/>
            <person name="Hashimoto M."/>
            <person name="Noguchi M."/>
            <person name="Tsuchikane K."/>
            <person name="Ohji S."/>
            <person name="Yamazoe A."/>
            <person name="Ichikawa N."/>
            <person name="Kimura A."/>
            <person name="Fujita N."/>
        </authorList>
    </citation>
    <scope>NUCLEOTIDE SEQUENCE [LARGE SCALE GENOMIC DNA]</scope>
    <source>
        <strain evidence="2 3">NBRC 106054</strain>
    </source>
</reference>
<sequence>MPFTFSHPAIILPFTALPKRWYSLTGLVAGTIAPDMEYFLRMRVLSTFSHTLPGLFWFNLPVGVLLTIIFHQIIRDTLLENLPVAIQRRSMIFQQFDWMKYFRSAAPIVLLSVWIGAGSHLFWDSFTHVHGYFVDRISALQQEIAINGYSVPVFKLLQHVSSMVGGLVLLVAFWQLRPSTLAKPAITGSAFWYWYLLISGLILGAKILVDGDVEADSHLLVAIMSAMIFSLILTPILLKTKNKYSHDTRA</sequence>
<dbReference type="STRING" id="1220578.FPE01S_03_06480"/>
<dbReference type="Proteomes" id="UP000033121">
    <property type="component" value="Unassembled WGS sequence"/>
</dbReference>
<evidence type="ECO:0000313" key="2">
    <source>
        <dbReference type="EMBL" id="GAO44610.1"/>
    </source>
</evidence>
<feature type="transmembrane region" description="Helical" evidence="1">
    <location>
        <begin position="52"/>
        <end position="70"/>
    </location>
</feature>
<name>A0A0E9N5J0_9BACT</name>